<evidence type="ECO:0000256" key="2">
    <source>
        <dbReference type="SAM" id="Phobius"/>
    </source>
</evidence>
<dbReference type="EMBL" id="BDRX01000006">
    <property type="protein sequence ID" value="GBF88683.1"/>
    <property type="molecule type" value="Genomic_DNA"/>
</dbReference>
<feature type="compositionally biased region" description="Basic and acidic residues" evidence="1">
    <location>
        <begin position="359"/>
        <end position="368"/>
    </location>
</feature>
<keyword evidence="2" id="KW-0472">Membrane</keyword>
<dbReference type="Proteomes" id="UP000247498">
    <property type="component" value="Unassembled WGS sequence"/>
</dbReference>
<evidence type="ECO:0000256" key="1">
    <source>
        <dbReference type="SAM" id="MobiDB-lite"/>
    </source>
</evidence>
<feature type="compositionally biased region" description="Pro residues" evidence="1">
    <location>
        <begin position="332"/>
        <end position="353"/>
    </location>
</feature>
<feature type="transmembrane region" description="Helical" evidence="2">
    <location>
        <begin position="248"/>
        <end position="271"/>
    </location>
</feature>
<reference evidence="3 4" key="1">
    <citation type="journal article" date="2018" name="Sci. Rep.">
        <title>Raphidocelis subcapitata (=Pseudokirchneriella subcapitata) provides an insight into genome evolution and environmental adaptations in the Sphaeropleales.</title>
        <authorList>
            <person name="Suzuki S."/>
            <person name="Yamaguchi H."/>
            <person name="Nakajima N."/>
            <person name="Kawachi M."/>
        </authorList>
    </citation>
    <scope>NUCLEOTIDE SEQUENCE [LARGE SCALE GENOMIC DNA]</scope>
    <source>
        <strain evidence="3 4">NIES-35</strain>
    </source>
</reference>
<keyword evidence="2" id="KW-0812">Transmembrane</keyword>
<evidence type="ECO:0000313" key="4">
    <source>
        <dbReference type="Proteomes" id="UP000247498"/>
    </source>
</evidence>
<organism evidence="3 4">
    <name type="scientific">Raphidocelis subcapitata</name>
    <dbReference type="NCBI Taxonomy" id="307507"/>
    <lineage>
        <taxon>Eukaryota</taxon>
        <taxon>Viridiplantae</taxon>
        <taxon>Chlorophyta</taxon>
        <taxon>core chlorophytes</taxon>
        <taxon>Chlorophyceae</taxon>
        <taxon>CS clade</taxon>
        <taxon>Sphaeropleales</taxon>
        <taxon>Selenastraceae</taxon>
        <taxon>Raphidocelis</taxon>
    </lineage>
</organism>
<feature type="transmembrane region" description="Helical" evidence="2">
    <location>
        <begin position="71"/>
        <end position="91"/>
    </location>
</feature>
<dbReference type="AlphaFoldDB" id="A0A2V0NT15"/>
<feature type="compositionally biased region" description="Low complexity" evidence="1">
    <location>
        <begin position="321"/>
        <end position="331"/>
    </location>
</feature>
<accession>A0A2V0NT15</accession>
<keyword evidence="4" id="KW-1185">Reference proteome</keyword>
<keyword evidence="2" id="KW-1133">Transmembrane helix</keyword>
<protein>
    <submittedName>
        <fullName evidence="3">Uncharacterized protein</fullName>
    </submittedName>
</protein>
<comment type="caution">
    <text evidence="3">The sequence shown here is derived from an EMBL/GenBank/DDBJ whole genome shotgun (WGS) entry which is preliminary data.</text>
</comment>
<feature type="transmembrane region" description="Helical" evidence="2">
    <location>
        <begin position="112"/>
        <end position="135"/>
    </location>
</feature>
<name>A0A2V0NT15_9CHLO</name>
<gene>
    <name evidence="3" type="ORF">Rsub_01582</name>
</gene>
<evidence type="ECO:0000313" key="3">
    <source>
        <dbReference type="EMBL" id="GBF88683.1"/>
    </source>
</evidence>
<dbReference type="InParanoid" id="A0A2V0NT15"/>
<feature type="region of interest" description="Disordered" evidence="1">
    <location>
        <begin position="284"/>
        <end position="388"/>
    </location>
</feature>
<sequence>MRCRSAVRAAGWLACAVLVAAGTALWYINAGAAADGVLAAVQASPPQLLSDRAAVEGAAVAALDGLRLGGLVALATLSGLAVVVGAAADVARSPDGSPAAHAARVAAAAASTALAWFLALAAAALLAAFAALLIISLGVGALPTGGLEAAAAGGVKSVVGLIEGFADDARAALASAPPEVTATDWHKGAVRQLDATFEQLRRVGASDAPDAACPRGCIPLQPEGGGAKPDCLCVAETLERVRGAARRAASALVPAVIGLSLALVGATWLLARGAAALALAKRDARGGGGKGVWREPQMPGSVAAFGPPRGAPPPPPPPGGQPYAPWAAALPAQPPPPHAPVPPQQQRPPPPPQQQQHYDPWRRGDAGRRPAGPAASIQAAPLSPLASV</sequence>
<proteinExistence type="predicted"/>
<feature type="compositionally biased region" description="Pro residues" evidence="1">
    <location>
        <begin position="309"/>
        <end position="320"/>
    </location>
</feature>